<dbReference type="EMBL" id="BOOO01000009">
    <property type="protein sequence ID" value="GII28447.1"/>
    <property type="molecule type" value="Genomic_DNA"/>
</dbReference>
<name>A0A8J3X578_9ACTN</name>
<feature type="region of interest" description="Disordered" evidence="1">
    <location>
        <begin position="1"/>
        <end position="22"/>
    </location>
</feature>
<organism evidence="2 3">
    <name type="scientific">Planotetraspora mira</name>
    <dbReference type="NCBI Taxonomy" id="58121"/>
    <lineage>
        <taxon>Bacteria</taxon>
        <taxon>Bacillati</taxon>
        <taxon>Actinomycetota</taxon>
        <taxon>Actinomycetes</taxon>
        <taxon>Streptosporangiales</taxon>
        <taxon>Streptosporangiaceae</taxon>
        <taxon>Planotetraspora</taxon>
    </lineage>
</organism>
<protein>
    <submittedName>
        <fullName evidence="2">Uncharacterized protein</fullName>
    </submittedName>
</protein>
<accession>A0A8J3X578</accession>
<evidence type="ECO:0000313" key="2">
    <source>
        <dbReference type="EMBL" id="GII28447.1"/>
    </source>
</evidence>
<comment type="caution">
    <text evidence="2">The sequence shown here is derived from an EMBL/GenBank/DDBJ whole genome shotgun (WGS) entry which is preliminary data.</text>
</comment>
<proteinExistence type="predicted"/>
<reference evidence="2 3" key="1">
    <citation type="submission" date="2021-01" db="EMBL/GenBank/DDBJ databases">
        <title>Whole genome shotgun sequence of Planotetraspora mira NBRC 15435.</title>
        <authorList>
            <person name="Komaki H."/>
            <person name="Tamura T."/>
        </authorList>
    </citation>
    <scope>NUCLEOTIDE SEQUENCE [LARGE SCALE GENOMIC DNA]</scope>
    <source>
        <strain evidence="2 3">NBRC 15435</strain>
    </source>
</reference>
<evidence type="ECO:0000256" key="1">
    <source>
        <dbReference type="SAM" id="MobiDB-lite"/>
    </source>
</evidence>
<gene>
    <name evidence="2" type="ORF">Pmi06nite_18890</name>
</gene>
<dbReference type="AlphaFoldDB" id="A0A8J3X578"/>
<evidence type="ECO:0000313" key="3">
    <source>
        <dbReference type="Proteomes" id="UP000650628"/>
    </source>
</evidence>
<feature type="compositionally biased region" description="Basic and acidic residues" evidence="1">
    <location>
        <begin position="12"/>
        <end position="22"/>
    </location>
</feature>
<feature type="compositionally biased region" description="Polar residues" evidence="1">
    <location>
        <begin position="1"/>
        <end position="11"/>
    </location>
</feature>
<sequence>MGANPNRISSSGHDRSGRFHLDQRSSVVLLERPGTAVNCNPNCNPCMVRAACHVSPPQADHPVCRDPQVEEQGLAAMEKVGQPAAAEELEIGCHAADQRVVAVEVVVLPENQQ</sequence>
<keyword evidence="3" id="KW-1185">Reference proteome</keyword>
<dbReference type="Proteomes" id="UP000650628">
    <property type="component" value="Unassembled WGS sequence"/>
</dbReference>